<name>A0A427B7N2_ENSVE</name>
<gene>
    <name evidence="1" type="ORF">B296_00006688</name>
</gene>
<evidence type="ECO:0000313" key="1">
    <source>
        <dbReference type="EMBL" id="RRT84478.1"/>
    </source>
</evidence>
<reference evidence="1 2" key="1">
    <citation type="journal article" date="2014" name="Agronomy (Basel)">
        <title>A Draft Genome Sequence for Ensete ventricosum, the Drought-Tolerant Tree Against Hunger.</title>
        <authorList>
            <person name="Harrison J."/>
            <person name="Moore K.A."/>
            <person name="Paszkiewicz K."/>
            <person name="Jones T."/>
            <person name="Grant M."/>
            <person name="Ambacheew D."/>
            <person name="Muzemil S."/>
            <person name="Studholme D.J."/>
        </authorList>
    </citation>
    <scope>NUCLEOTIDE SEQUENCE [LARGE SCALE GENOMIC DNA]</scope>
</reference>
<evidence type="ECO:0000313" key="2">
    <source>
        <dbReference type="Proteomes" id="UP000287651"/>
    </source>
</evidence>
<proteinExistence type="predicted"/>
<sequence length="72" mass="8142">MKMNYRLDMDPGSSLGIRPRIRRHGGSSSGVRYDFVEDIRKIARNTLGDHWRKTVRLTVGNVGGCRIIGVRS</sequence>
<comment type="caution">
    <text evidence="1">The sequence shown here is derived from an EMBL/GenBank/DDBJ whole genome shotgun (WGS) entry which is preliminary data.</text>
</comment>
<dbReference type="Proteomes" id="UP000287651">
    <property type="component" value="Unassembled WGS sequence"/>
</dbReference>
<organism evidence="1 2">
    <name type="scientific">Ensete ventricosum</name>
    <name type="common">Abyssinian banana</name>
    <name type="synonym">Musa ensete</name>
    <dbReference type="NCBI Taxonomy" id="4639"/>
    <lineage>
        <taxon>Eukaryota</taxon>
        <taxon>Viridiplantae</taxon>
        <taxon>Streptophyta</taxon>
        <taxon>Embryophyta</taxon>
        <taxon>Tracheophyta</taxon>
        <taxon>Spermatophyta</taxon>
        <taxon>Magnoliopsida</taxon>
        <taxon>Liliopsida</taxon>
        <taxon>Zingiberales</taxon>
        <taxon>Musaceae</taxon>
        <taxon>Ensete</taxon>
    </lineage>
</organism>
<protein>
    <submittedName>
        <fullName evidence="1">Uncharacterized protein</fullName>
    </submittedName>
</protein>
<dbReference type="EMBL" id="AMZH03000294">
    <property type="protein sequence ID" value="RRT84478.1"/>
    <property type="molecule type" value="Genomic_DNA"/>
</dbReference>
<dbReference type="AlphaFoldDB" id="A0A427B7N2"/>
<accession>A0A427B7N2</accession>